<gene>
    <name evidence="4" type="ORF">C7B45_14850</name>
</gene>
<comment type="similarity">
    <text evidence="1">Belongs to the metallo-dependent hydrolases superfamily. NagA family.</text>
</comment>
<dbReference type="InterPro" id="IPR032466">
    <property type="entry name" value="Metal_Hydrolase"/>
</dbReference>
<dbReference type="SUPFAM" id="SSF51556">
    <property type="entry name" value="Metallo-dependent hydrolases"/>
    <property type="match status" value="1"/>
</dbReference>
<dbReference type="Gene3D" id="3.30.1490.130">
    <property type="entry name" value="D-aminoacylase. Domain 3"/>
    <property type="match status" value="1"/>
</dbReference>
<evidence type="ECO:0000259" key="3">
    <source>
        <dbReference type="Pfam" id="PF07969"/>
    </source>
</evidence>
<keyword evidence="2" id="KW-0378">Hydrolase</keyword>
<dbReference type="InterPro" id="IPR023100">
    <property type="entry name" value="D-aminoacylase_insert_dom_sf"/>
</dbReference>
<comment type="caution">
    <text evidence="4">The sequence shown here is derived from an EMBL/GenBank/DDBJ whole genome shotgun (WGS) entry which is preliminary data.</text>
</comment>
<dbReference type="InterPro" id="IPR011059">
    <property type="entry name" value="Metal-dep_hydrolase_composite"/>
</dbReference>
<dbReference type="SUPFAM" id="SSF51338">
    <property type="entry name" value="Composite domain of metallo-dependent hydrolases"/>
    <property type="match status" value="1"/>
</dbReference>
<evidence type="ECO:0000256" key="1">
    <source>
        <dbReference type="ARBA" id="ARBA00010716"/>
    </source>
</evidence>
<sequence>MAELRTILSGATVIDGTGQRRYLGDVWIEGKYIARITDVAESHPPNWTVIPIEGRIVSPGFIDVHSHADNAAFLNEPDCSKIFQGVTTEVTGNCGDSLAPRNAKFAADLRAYAERLFPPTPWHGTTFRDYWAEAQTRGLVTNVAPLVGQGTLRILAMGLDDRPPTRAERHVMVDALRQSLDDGAFGLSTGLIYPPGLFTATEEIVELATCLGNRVYATHMRNEADNLIASVQEALNIGRAAHCPVQISHHKACGRENWGKTATTLSLVQAARQEGQNVRLDVYPYTASSTVLTSCLPPWVEVGGPSDILRRLTDFHEHQRIFEDIQTGLAGWENELGSVGAEGILISATPDHRWEGQNLAEISQAMGLDPVAAMLRILVESNLRVSMIAFSMDEGDLQRVMTFPWTMIGSDGLPPGIGGKPHPRQFGTFPRVLGTYVRERQWMDLETAVYKMTGLAADTFGLGDRGVIREDMVADLVVFDFDVIADRGQYAAEPIPPIGIDAVYLAGQCVVQDGRWQGIKIGQRLNASTG</sequence>
<organism evidence="4 5">
    <name type="scientific">Sulfobacillus acidophilus</name>
    <dbReference type="NCBI Taxonomy" id="53633"/>
    <lineage>
        <taxon>Bacteria</taxon>
        <taxon>Bacillati</taxon>
        <taxon>Bacillota</taxon>
        <taxon>Clostridia</taxon>
        <taxon>Eubacteriales</taxon>
        <taxon>Clostridiales Family XVII. Incertae Sedis</taxon>
        <taxon>Sulfobacillus</taxon>
    </lineage>
</organism>
<dbReference type="CDD" id="cd01297">
    <property type="entry name" value="D-aminoacylase"/>
    <property type="match status" value="1"/>
</dbReference>
<dbReference type="Gene3D" id="2.30.40.10">
    <property type="entry name" value="Urease, subunit C, domain 1"/>
    <property type="match status" value="1"/>
</dbReference>
<dbReference type="EMBL" id="PXYV01000062">
    <property type="protein sequence ID" value="PSR20445.1"/>
    <property type="molecule type" value="Genomic_DNA"/>
</dbReference>
<evidence type="ECO:0000313" key="5">
    <source>
        <dbReference type="Proteomes" id="UP000241848"/>
    </source>
</evidence>
<evidence type="ECO:0000256" key="2">
    <source>
        <dbReference type="ARBA" id="ARBA00022801"/>
    </source>
</evidence>
<protein>
    <submittedName>
        <fullName evidence="4">N-acyl-D-amino-acid deacylase</fullName>
    </submittedName>
</protein>
<dbReference type="Proteomes" id="UP000241848">
    <property type="component" value="Unassembled WGS sequence"/>
</dbReference>
<dbReference type="PANTHER" id="PTHR11113:SF14">
    <property type="entry name" value="N-ACETYLGLUCOSAMINE-6-PHOSPHATE DEACETYLASE"/>
    <property type="match status" value="1"/>
</dbReference>
<dbReference type="PANTHER" id="PTHR11113">
    <property type="entry name" value="N-ACETYLGLUCOSAMINE-6-PHOSPHATE DEACETYLASE"/>
    <property type="match status" value="1"/>
</dbReference>
<dbReference type="GO" id="GO:0008448">
    <property type="term" value="F:N-acetylglucosamine-6-phosphate deacetylase activity"/>
    <property type="evidence" value="ECO:0007669"/>
    <property type="project" value="TreeGrafter"/>
</dbReference>
<dbReference type="InterPro" id="IPR013108">
    <property type="entry name" value="Amidohydro_3"/>
</dbReference>
<dbReference type="Gene3D" id="3.20.20.140">
    <property type="entry name" value="Metal-dependent hydrolases"/>
    <property type="match status" value="1"/>
</dbReference>
<proteinExistence type="inferred from homology"/>
<dbReference type="AlphaFoldDB" id="A0A2T2WDW5"/>
<reference evidence="4 5" key="1">
    <citation type="journal article" date="2014" name="BMC Genomics">
        <title>Comparison of environmental and isolate Sulfobacillus genomes reveals diverse carbon, sulfur, nitrogen, and hydrogen metabolisms.</title>
        <authorList>
            <person name="Justice N.B."/>
            <person name="Norman A."/>
            <person name="Brown C.T."/>
            <person name="Singh A."/>
            <person name="Thomas B.C."/>
            <person name="Banfield J.F."/>
        </authorList>
    </citation>
    <scope>NUCLEOTIDE SEQUENCE [LARGE SCALE GENOMIC DNA]</scope>
    <source>
        <strain evidence="4">AMDSBA3</strain>
    </source>
</reference>
<evidence type="ECO:0000313" key="4">
    <source>
        <dbReference type="EMBL" id="PSR20445.1"/>
    </source>
</evidence>
<dbReference type="Pfam" id="PF07969">
    <property type="entry name" value="Amidohydro_3"/>
    <property type="match status" value="2"/>
</dbReference>
<name>A0A2T2WDW5_9FIRM</name>
<feature type="domain" description="Amidohydrolase 3" evidence="3">
    <location>
        <begin position="52"/>
        <end position="191"/>
    </location>
</feature>
<dbReference type="GO" id="GO:0006046">
    <property type="term" value="P:N-acetylglucosamine catabolic process"/>
    <property type="evidence" value="ECO:0007669"/>
    <property type="project" value="TreeGrafter"/>
</dbReference>
<accession>A0A2T2WDW5</accession>
<feature type="domain" description="Amidohydrolase 3" evidence="3">
    <location>
        <begin position="361"/>
        <end position="511"/>
    </location>
</feature>